<keyword evidence="4" id="KW-1185">Reference proteome</keyword>
<accession>A0A4R3L308</accession>
<evidence type="ECO:0000313" key="3">
    <source>
        <dbReference type="Proteomes" id="UP000295536"/>
    </source>
</evidence>
<dbReference type="SUPFAM" id="SSF103025">
    <property type="entry name" value="Folate-binding domain"/>
    <property type="match status" value="1"/>
</dbReference>
<dbReference type="AlphaFoldDB" id="A0A4R3L308"/>
<dbReference type="InterPro" id="IPR017703">
    <property type="entry name" value="YgfZ/GCV_T_CS"/>
</dbReference>
<dbReference type="EMBL" id="SMAH01000022">
    <property type="protein sequence ID" value="TCS93983.1"/>
    <property type="molecule type" value="Genomic_DNA"/>
</dbReference>
<protein>
    <submittedName>
        <fullName evidence="2">tRNA-modifying protein YgfZ</fullName>
    </submittedName>
</protein>
<reference evidence="1 3" key="1">
    <citation type="submission" date="2019-03" db="EMBL/GenBank/DDBJ databases">
        <title>Genomic Encyclopedia of Type Strains, Phase IV (KMG-IV): sequencing the most valuable type-strain genomes for metagenomic binning, comparative biology and taxonomic classification.</title>
        <authorList>
            <person name="Goeker M."/>
        </authorList>
    </citation>
    <scope>NUCLEOTIDE SEQUENCE [LARGE SCALE GENOMIC DNA]</scope>
    <source>
        <strain evidence="1 3">DSM 12034</strain>
    </source>
</reference>
<proteinExistence type="predicted"/>
<evidence type="ECO:0000313" key="4">
    <source>
        <dbReference type="Proteomes" id="UP000315577"/>
    </source>
</evidence>
<dbReference type="EMBL" id="VJNC01000001">
    <property type="protein sequence ID" value="TSE24141.1"/>
    <property type="molecule type" value="Genomic_DNA"/>
</dbReference>
<gene>
    <name evidence="2" type="primary">ygfZ</name>
    <name evidence="1" type="ORF">EDC36_12213</name>
    <name evidence="2" type="ORF">Tigna_00142</name>
</gene>
<organism evidence="1 3">
    <name type="scientific">Tepidimonas ignava</name>
    <dbReference type="NCBI Taxonomy" id="114249"/>
    <lineage>
        <taxon>Bacteria</taxon>
        <taxon>Pseudomonadati</taxon>
        <taxon>Pseudomonadota</taxon>
        <taxon>Betaproteobacteria</taxon>
        <taxon>Burkholderiales</taxon>
        <taxon>Tepidimonas</taxon>
    </lineage>
</organism>
<comment type="caution">
    <text evidence="1">The sequence shown here is derived from an EMBL/GenBank/DDBJ whole genome shotgun (WGS) entry which is preliminary data.</text>
</comment>
<dbReference type="Gene3D" id="3.30.70.1400">
    <property type="entry name" value="Aminomethyltransferase beta-barrel domains"/>
    <property type="match status" value="1"/>
</dbReference>
<sequence>MQVNKPDGVAVTDAQGCVALPDWGVLSAEGPDAASFLHAQLTQDIVHLDAQHARLAAWCTPKGRMLMSAVVWRPEPERCLLAMPASRVAPVLKRLAMYVLRAKVRLRDASSEWAVHGAVGATVPAVLPDGWWSAHTDDAGRLWARLPAGAGVPRALLLRPTAADAPPCQPLAAQTWAWLQVMSAVPFVTEPVVEAFVPQMLNYESVGGVHFQKGCYPGQEVVARSQFRGTLKRRGALLQVDGPVQVGQEVYHPSDTEQPAGVVADAAAQPGTEGVWHAVASLQIAALDGQPLRVGGPQGPAAHVLPLPYPLRDDL</sequence>
<evidence type="ECO:0000313" key="1">
    <source>
        <dbReference type="EMBL" id="TCS93983.1"/>
    </source>
</evidence>
<dbReference type="Gene3D" id="2.40.30.160">
    <property type="match status" value="1"/>
</dbReference>
<dbReference type="Proteomes" id="UP000295536">
    <property type="component" value="Unassembled WGS sequence"/>
</dbReference>
<dbReference type="RefSeq" id="WP_132963645.1">
    <property type="nucleotide sequence ID" value="NZ_SMAH01000022.1"/>
</dbReference>
<dbReference type="OrthoDB" id="9796287at2"/>
<dbReference type="InterPro" id="IPR045179">
    <property type="entry name" value="YgfZ/GcvT"/>
</dbReference>
<dbReference type="NCBIfam" id="TIGR03317">
    <property type="entry name" value="ygfZ_signature"/>
    <property type="match status" value="1"/>
</dbReference>
<dbReference type="Proteomes" id="UP000315577">
    <property type="component" value="Unassembled WGS sequence"/>
</dbReference>
<dbReference type="PANTHER" id="PTHR22602">
    <property type="entry name" value="TRANSFERASE CAF17, MITOCHONDRIAL-RELATED"/>
    <property type="match status" value="1"/>
</dbReference>
<reference evidence="2 4" key="2">
    <citation type="submission" date="2019-07" db="EMBL/GenBank/DDBJ databases">
        <title>Tepidimonas ignava SPS-1037 draft genome.</title>
        <authorList>
            <person name="Da Costa M.S."/>
            <person name="Froufe H.J.C."/>
            <person name="Egas C."/>
            <person name="Albuquerque L."/>
        </authorList>
    </citation>
    <scope>NUCLEOTIDE SEQUENCE [LARGE SCALE GENOMIC DNA]</scope>
    <source>
        <strain evidence="2 4">SPS-1037</strain>
    </source>
</reference>
<dbReference type="GO" id="GO:0016226">
    <property type="term" value="P:iron-sulfur cluster assembly"/>
    <property type="evidence" value="ECO:0007669"/>
    <property type="project" value="TreeGrafter"/>
</dbReference>
<name>A0A4R3L308_9BURK</name>
<evidence type="ECO:0000313" key="2">
    <source>
        <dbReference type="EMBL" id="TSE24141.1"/>
    </source>
</evidence>
<dbReference type="PANTHER" id="PTHR22602:SF0">
    <property type="entry name" value="TRANSFERASE CAF17, MITOCHONDRIAL-RELATED"/>
    <property type="match status" value="1"/>
</dbReference>